<proteinExistence type="inferred from homology"/>
<protein>
    <submittedName>
        <fullName evidence="5">Uncharacterized protein LOC107072546 isoform X2</fullName>
    </submittedName>
</protein>
<name>A0ABM1J6H5_POLDO</name>
<dbReference type="PANTHER" id="PTHR24322">
    <property type="entry name" value="PKSB"/>
    <property type="match status" value="1"/>
</dbReference>
<evidence type="ECO:0000313" key="4">
    <source>
        <dbReference type="Proteomes" id="UP000694924"/>
    </source>
</evidence>
<organism evidence="4 5">
    <name type="scientific">Polistes dominula</name>
    <name type="common">European paper wasp</name>
    <name type="synonym">Vespa dominula</name>
    <dbReference type="NCBI Taxonomy" id="743375"/>
    <lineage>
        <taxon>Eukaryota</taxon>
        <taxon>Metazoa</taxon>
        <taxon>Ecdysozoa</taxon>
        <taxon>Arthropoda</taxon>
        <taxon>Hexapoda</taxon>
        <taxon>Insecta</taxon>
        <taxon>Pterygota</taxon>
        <taxon>Neoptera</taxon>
        <taxon>Endopterygota</taxon>
        <taxon>Hymenoptera</taxon>
        <taxon>Apocrita</taxon>
        <taxon>Aculeata</taxon>
        <taxon>Vespoidea</taxon>
        <taxon>Vespidae</taxon>
        <taxon>Polistinae</taxon>
        <taxon>Polistini</taxon>
        <taxon>Polistes</taxon>
    </lineage>
</organism>
<keyword evidence="3" id="KW-0812">Transmembrane</keyword>
<keyword evidence="3" id="KW-1133">Transmembrane helix</keyword>
<gene>
    <name evidence="5" type="primary">LOC107072546</name>
</gene>
<feature type="transmembrane region" description="Helical" evidence="3">
    <location>
        <begin position="21"/>
        <end position="47"/>
    </location>
</feature>
<keyword evidence="2" id="KW-0560">Oxidoreductase</keyword>
<sequence>MLDIKSILHDRKWKMKNICRFVCFPRVILDLIVLLIKISMAIIVASFKIVLPTTTKNLIGEIVLITGAGRGIGRELAIQLGLMGCIVICWDVNTDANRETISAVSKNGGETIEAILPSMLQRGKGHIVAICSMCGIYGVSQKVPYCSSKFAVRDFTMISEREKYATNVIKLELPSIKIILLFTIEYLIAITLYYLIRMLNYIKSLLPKPPRDLAGDVVVIIGATSTIGTSLAEEFAKRGCSIICIDKDNNLVQQLALNLKSRYTSLKNNLKGRQMITEAESLTNARIIAYQCDILNTDQMKDIVNNLKNEIGVIDILVTCINTPYQGICDTAMTIWMNHYSAIVAFLSLMLNRERVHIIVVTPVSSKDVSLSSGIAIANLIECLGEKLNDYLDNCTFLAISPITEERSIKQSDQQVARDIVEAVRRNQSSIIYGWSSHFLYRASYVMYVIITGLTGWYRD</sequence>
<feature type="transmembrane region" description="Helical" evidence="3">
    <location>
        <begin position="439"/>
        <end position="458"/>
    </location>
</feature>
<evidence type="ECO:0000256" key="3">
    <source>
        <dbReference type="SAM" id="Phobius"/>
    </source>
</evidence>
<keyword evidence="4" id="KW-1185">Reference proteome</keyword>
<accession>A0ABM1J6H5</accession>
<dbReference type="Gene3D" id="3.40.50.720">
    <property type="entry name" value="NAD(P)-binding Rossmann-like Domain"/>
    <property type="match status" value="3"/>
</dbReference>
<dbReference type="SUPFAM" id="SSF51735">
    <property type="entry name" value="NAD(P)-binding Rossmann-fold domains"/>
    <property type="match status" value="2"/>
</dbReference>
<dbReference type="Pfam" id="PF00106">
    <property type="entry name" value="adh_short"/>
    <property type="match status" value="2"/>
</dbReference>
<dbReference type="PANTHER" id="PTHR24322:SF736">
    <property type="entry name" value="RETINOL DEHYDROGENASE 10"/>
    <property type="match status" value="1"/>
</dbReference>
<evidence type="ECO:0000256" key="2">
    <source>
        <dbReference type="ARBA" id="ARBA00023002"/>
    </source>
</evidence>
<feature type="transmembrane region" description="Helical" evidence="3">
    <location>
        <begin position="178"/>
        <end position="196"/>
    </location>
</feature>
<reference evidence="5" key="1">
    <citation type="submission" date="2025-08" db="UniProtKB">
        <authorList>
            <consortium name="RefSeq"/>
        </authorList>
    </citation>
    <scope>IDENTIFICATION</scope>
    <source>
        <tissue evidence="5">Whole body</tissue>
    </source>
</reference>
<comment type="similarity">
    <text evidence="1">Belongs to the short-chain dehydrogenases/reductases (SDR) family.</text>
</comment>
<evidence type="ECO:0000256" key="1">
    <source>
        <dbReference type="ARBA" id="ARBA00006484"/>
    </source>
</evidence>
<evidence type="ECO:0000313" key="5">
    <source>
        <dbReference type="RefSeq" id="XP_015188063.1"/>
    </source>
</evidence>
<dbReference type="GeneID" id="107072546"/>
<dbReference type="InterPro" id="IPR002347">
    <property type="entry name" value="SDR_fam"/>
</dbReference>
<dbReference type="Proteomes" id="UP000694924">
    <property type="component" value="Unplaced"/>
</dbReference>
<dbReference type="RefSeq" id="XP_015188063.1">
    <property type="nucleotide sequence ID" value="XM_015332577.1"/>
</dbReference>
<keyword evidence="3" id="KW-0472">Membrane</keyword>
<dbReference type="InterPro" id="IPR036291">
    <property type="entry name" value="NAD(P)-bd_dom_sf"/>
</dbReference>